<feature type="domain" description="Potassium channel" evidence="11">
    <location>
        <begin position="238"/>
        <end position="308"/>
    </location>
</feature>
<keyword evidence="4 10" id="KW-0812">Transmembrane</keyword>
<dbReference type="PRINTS" id="PR01333">
    <property type="entry name" value="2POREKCHANEL"/>
</dbReference>
<dbReference type="GO" id="GO:0030322">
    <property type="term" value="P:stabilization of membrane potential"/>
    <property type="evidence" value="ECO:0007669"/>
    <property type="project" value="TreeGrafter"/>
</dbReference>
<evidence type="ECO:0000259" key="11">
    <source>
        <dbReference type="Pfam" id="PF07885"/>
    </source>
</evidence>
<dbReference type="SUPFAM" id="SSF81324">
    <property type="entry name" value="Voltage-gated potassium channels"/>
    <property type="match status" value="2"/>
</dbReference>
<evidence type="ECO:0000256" key="2">
    <source>
        <dbReference type="ARBA" id="ARBA00010159"/>
    </source>
</evidence>
<dbReference type="Pfam" id="PF07885">
    <property type="entry name" value="Ion_trans_2"/>
    <property type="match status" value="2"/>
</dbReference>
<sequence length="407" mass="45418">MDEPLLPVTTGVEVGESSSPSLKNFSHFAVTSIPQSEPRFITNSKKTDLNSSFPNLLANLKKDKKRKLITRAHSAPSISMSTPFTESGNSSENSRHSKPSSGKPDSSLALESCFGVTLYILIGFATFLISGSFKGHVTVKTVDALYYIVVTFCTTGYGDIVPDSTFTKLFTCFFILMGFGLFDVVLNGFVRNLCDQQESVLLSAMDENRLNTTFETYILDKEKGRMRIRVKVVLALAVVVCCITIGTVAVHFLEEFNWVDSFYFSVTSVTTVGYGDYSFTTKEGRIFGIVWLFVSTFAFGRAFLYLAELRIDKRNRSLARLVLHRKVTVGDLVAVDFDNDGYISKSEYIIFKLKEMRKVTETDILEIGKQFDSLKQGNGGKLTLADIMETEEIRDSNLKYKSAFPSL</sequence>
<feature type="region of interest" description="Disordered" evidence="9">
    <location>
        <begin position="78"/>
        <end position="107"/>
    </location>
</feature>
<dbReference type="Gramene" id="FCD_00026801-RA">
    <property type="protein sequence ID" value="FCD_00026801-RA:cds"/>
    <property type="gene ID" value="FCD_00026801"/>
</dbReference>
<proteinExistence type="inferred from homology"/>
<evidence type="ECO:0000256" key="3">
    <source>
        <dbReference type="ARBA" id="ARBA00022448"/>
    </source>
</evidence>
<dbReference type="GO" id="GO:0005886">
    <property type="term" value="C:plasma membrane"/>
    <property type="evidence" value="ECO:0007669"/>
    <property type="project" value="TreeGrafter"/>
</dbReference>
<organism evidence="12 13">
    <name type="scientific">Ficus carica</name>
    <name type="common">Common fig</name>
    <dbReference type="NCBI Taxonomy" id="3494"/>
    <lineage>
        <taxon>Eukaryota</taxon>
        <taxon>Viridiplantae</taxon>
        <taxon>Streptophyta</taxon>
        <taxon>Embryophyta</taxon>
        <taxon>Tracheophyta</taxon>
        <taxon>Spermatophyta</taxon>
        <taxon>Magnoliopsida</taxon>
        <taxon>eudicotyledons</taxon>
        <taxon>Gunneridae</taxon>
        <taxon>Pentapetalae</taxon>
        <taxon>rosids</taxon>
        <taxon>fabids</taxon>
        <taxon>Rosales</taxon>
        <taxon>Moraceae</taxon>
        <taxon>Ficeae</taxon>
        <taxon>Ficus</taxon>
    </lineage>
</organism>
<gene>
    <name evidence="12" type="ORF">TIFTF001_024072</name>
</gene>
<evidence type="ECO:0000313" key="13">
    <source>
        <dbReference type="Proteomes" id="UP001187192"/>
    </source>
</evidence>
<evidence type="ECO:0000256" key="7">
    <source>
        <dbReference type="ARBA" id="ARBA00023136"/>
    </source>
</evidence>
<feature type="region of interest" description="Disordered" evidence="9">
    <location>
        <begin position="1"/>
        <end position="20"/>
    </location>
</feature>
<reference evidence="12" key="1">
    <citation type="submission" date="2023-07" db="EMBL/GenBank/DDBJ databases">
        <title>draft genome sequence of fig (Ficus carica).</title>
        <authorList>
            <person name="Takahashi T."/>
            <person name="Nishimura K."/>
        </authorList>
    </citation>
    <scope>NUCLEOTIDE SEQUENCE</scope>
</reference>
<feature type="transmembrane region" description="Helical" evidence="10">
    <location>
        <begin position="286"/>
        <end position="307"/>
    </location>
</feature>
<feature type="transmembrane region" description="Helical" evidence="10">
    <location>
        <begin position="108"/>
        <end position="129"/>
    </location>
</feature>
<name>A0AA88DKA9_FICCA</name>
<dbReference type="FunFam" id="1.10.287.70:FF:000167">
    <property type="entry name" value="Two-pore potassium channel 2-like"/>
    <property type="match status" value="1"/>
</dbReference>
<dbReference type="InterPro" id="IPR018247">
    <property type="entry name" value="EF_Hand_1_Ca_BS"/>
</dbReference>
<dbReference type="Gene3D" id="1.10.287.70">
    <property type="match status" value="2"/>
</dbReference>
<evidence type="ECO:0000256" key="5">
    <source>
        <dbReference type="ARBA" id="ARBA00022989"/>
    </source>
</evidence>
<accession>A0AA88DKA9</accession>
<feature type="transmembrane region" description="Helical" evidence="10">
    <location>
        <begin position="141"/>
        <end position="160"/>
    </location>
</feature>
<dbReference type="PANTHER" id="PTHR11003:SF303">
    <property type="entry name" value="OS01G0696100 PROTEIN"/>
    <property type="match status" value="1"/>
</dbReference>
<dbReference type="Proteomes" id="UP001187192">
    <property type="component" value="Unassembled WGS sequence"/>
</dbReference>
<keyword evidence="8" id="KW-0407">Ion channel</keyword>
<evidence type="ECO:0000256" key="4">
    <source>
        <dbReference type="ARBA" id="ARBA00022692"/>
    </source>
</evidence>
<keyword evidence="7 10" id="KW-0472">Membrane</keyword>
<dbReference type="InterPro" id="IPR013099">
    <property type="entry name" value="K_chnl_dom"/>
</dbReference>
<comment type="caution">
    <text evidence="12">The sequence shown here is derived from an EMBL/GenBank/DDBJ whole genome shotgun (WGS) entry which is preliminary data.</text>
</comment>
<feature type="transmembrane region" description="Helical" evidence="10">
    <location>
        <begin position="166"/>
        <end position="186"/>
    </location>
</feature>
<evidence type="ECO:0000256" key="9">
    <source>
        <dbReference type="SAM" id="MobiDB-lite"/>
    </source>
</evidence>
<feature type="domain" description="Potassium channel" evidence="11">
    <location>
        <begin position="117"/>
        <end position="191"/>
    </location>
</feature>
<evidence type="ECO:0000256" key="8">
    <source>
        <dbReference type="ARBA" id="ARBA00023303"/>
    </source>
</evidence>
<evidence type="ECO:0000256" key="1">
    <source>
        <dbReference type="ARBA" id="ARBA00004141"/>
    </source>
</evidence>
<keyword evidence="13" id="KW-1185">Reference proteome</keyword>
<feature type="transmembrane region" description="Helical" evidence="10">
    <location>
        <begin position="232"/>
        <end position="253"/>
    </location>
</feature>
<dbReference type="GO" id="GO:0009705">
    <property type="term" value="C:plant-type vacuole membrane"/>
    <property type="evidence" value="ECO:0007669"/>
    <property type="project" value="TreeGrafter"/>
</dbReference>
<dbReference type="GO" id="GO:0022841">
    <property type="term" value="F:potassium ion leak channel activity"/>
    <property type="evidence" value="ECO:0007669"/>
    <property type="project" value="TreeGrafter"/>
</dbReference>
<keyword evidence="5 10" id="KW-1133">Transmembrane helix</keyword>
<dbReference type="GO" id="GO:0015271">
    <property type="term" value="F:outward rectifier potassium channel activity"/>
    <property type="evidence" value="ECO:0007669"/>
    <property type="project" value="TreeGrafter"/>
</dbReference>
<dbReference type="InterPro" id="IPR003280">
    <property type="entry name" value="2pore_dom_K_chnl"/>
</dbReference>
<comment type="similarity">
    <text evidence="2">Belongs to the two pore domain potassium channel (TC 1.A.1.7) family.</text>
</comment>
<protein>
    <recommendedName>
        <fullName evidence="11">Potassium channel domain-containing protein</fullName>
    </recommendedName>
</protein>
<feature type="compositionally biased region" description="Polar residues" evidence="9">
    <location>
        <begin position="78"/>
        <end position="92"/>
    </location>
</feature>
<dbReference type="PROSITE" id="PS00018">
    <property type="entry name" value="EF_HAND_1"/>
    <property type="match status" value="1"/>
</dbReference>
<comment type="subcellular location">
    <subcellularLocation>
        <location evidence="1">Membrane</location>
        <topology evidence="1">Multi-pass membrane protein</topology>
    </subcellularLocation>
</comment>
<keyword evidence="3" id="KW-0813">Transport</keyword>
<dbReference type="PANTHER" id="PTHR11003">
    <property type="entry name" value="POTASSIUM CHANNEL, SUBFAMILY K"/>
    <property type="match status" value="1"/>
</dbReference>
<dbReference type="EMBL" id="BTGU01000054">
    <property type="protein sequence ID" value="GMN54954.1"/>
    <property type="molecule type" value="Genomic_DNA"/>
</dbReference>
<evidence type="ECO:0000256" key="10">
    <source>
        <dbReference type="SAM" id="Phobius"/>
    </source>
</evidence>
<dbReference type="AlphaFoldDB" id="A0AA88DKA9"/>
<keyword evidence="6" id="KW-0406">Ion transport</keyword>
<evidence type="ECO:0000256" key="6">
    <source>
        <dbReference type="ARBA" id="ARBA00023065"/>
    </source>
</evidence>
<evidence type="ECO:0000313" key="12">
    <source>
        <dbReference type="EMBL" id="GMN54954.1"/>
    </source>
</evidence>